<evidence type="ECO:0000313" key="1">
    <source>
        <dbReference type="EMBL" id="QIH24156.1"/>
    </source>
</evidence>
<dbReference type="EMBL" id="CP049228">
    <property type="protein sequence ID" value="QIH24156.1"/>
    <property type="molecule type" value="Genomic_DNA"/>
</dbReference>
<evidence type="ECO:0008006" key="3">
    <source>
        <dbReference type="Google" id="ProtNLM"/>
    </source>
</evidence>
<dbReference type="Proteomes" id="UP000501676">
    <property type="component" value="Chromosome"/>
</dbReference>
<proteinExistence type="predicted"/>
<dbReference type="Pfam" id="PF13743">
    <property type="entry name" value="Thioredoxin_5"/>
    <property type="match status" value="1"/>
</dbReference>
<sequence>MFELFFFVNPIGGTCHECEKIAFQTMQQYNKKFNYHLIPMASMPSIIDALKNNKGNYDLNLFNQFSGDTFNAIKDFHSIKLLKGNKLANQFVLNLQEMVNIQKCKYSEELVLQLINNLDLSAKTFKEMRQSEYVNMSIDEDLKLINTFNIKVTPTIIIYNYAKDEAGYLFEGKLEINCLKKMFQKPQPQQNKKIALSLHVLKNIT</sequence>
<gene>
    <name evidence="1" type="ORF">G6Z83_05660</name>
</gene>
<dbReference type="SUPFAM" id="SSF52833">
    <property type="entry name" value="Thioredoxin-like"/>
    <property type="match status" value="1"/>
</dbReference>
<dbReference type="Gene3D" id="3.40.30.10">
    <property type="entry name" value="Glutaredoxin"/>
    <property type="match status" value="1"/>
</dbReference>
<evidence type="ECO:0000313" key="2">
    <source>
        <dbReference type="Proteomes" id="UP000501676"/>
    </source>
</evidence>
<dbReference type="AlphaFoldDB" id="A0A6G7BA47"/>
<dbReference type="RefSeq" id="WP_164824077.1">
    <property type="nucleotide sequence ID" value="NZ_CP049228.1"/>
</dbReference>
<name>A0A6G7BA47_9LACO</name>
<dbReference type="InterPro" id="IPR036249">
    <property type="entry name" value="Thioredoxin-like_sf"/>
</dbReference>
<organism evidence="1 2">
    <name type="scientific">Lactobacillus iners</name>
    <dbReference type="NCBI Taxonomy" id="147802"/>
    <lineage>
        <taxon>Bacteria</taxon>
        <taxon>Bacillati</taxon>
        <taxon>Bacillota</taxon>
        <taxon>Bacilli</taxon>
        <taxon>Lactobacillales</taxon>
        <taxon>Lactobacillaceae</taxon>
        <taxon>Lactobacillus</taxon>
    </lineage>
</organism>
<protein>
    <recommendedName>
        <fullName evidence="3">DsbA family protein</fullName>
    </recommendedName>
</protein>
<accession>A0A6G7BA47</accession>
<reference evidence="1 2" key="1">
    <citation type="submission" date="2020-02" db="EMBL/GenBank/DDBJ databases">
        <title>Complete genome sequences of six Lactobacillus iners strains isolated from the human vagina.</title>
        <authorList>
            <person name="France M.T."/>
            <person name="Rutt L."/>
            <person name="Narina S."/>
            <person name="Arbaugh S."/>
            <person name="Humphrys M.S."/>
            <person name="Ma B."/>
            <person name="Hayward M.R."/>
            <person name="Relman D."/>
            <person name="Kwon D.S."/>
            <person name="Ravel J."/>
        </authorList>
    </citation>
    <scope>NUCLEOTIDE SEQUENCE [LARGE SCALE GENOMIC DNA]</scope>
    <source>
        <strain evidence="1 2">C0210C1</strain>
    </source>
</reference>